<dbReference type="eggNOG" id="COG0604">
    <property type="taxonomic scope" value="Bacteria"/>
</dbReference>
<evidence type="ECO:0000256" key="2">
    <source>
        <dbReference type="ARBA" id="ARBA00023002"/>
    </source>
</evidence>
<dbReference type="InterPro" id="IPR002347">
    <property type="entry name" value="SDR_fam"/>
</dbReference>
<dbReference type="GO" id="GO:0070402">
    <property type="term" value="F:NADPH binding"/>
    <property type="evidence" value="ECO:0007669"/>
    <property type="project" value="TreeGrafter"/>
</dbReference>
<dbReference type="OrthoDB" id="3813297at2"/>
<dbReference type="InterPro" id="IPR020843">
    <property type="entry name" value="ER"/>
</dbReference>
<name>A4FQK5_SACEN</name>
<dbReference type="SUPFAM" id="SSF51735">
    <property type="entry name" value="NAD(P)-binding Rossmann-fold domains"/>
    <property type="match status" value="1"/>
</dbReference>
<keyword evidence="2" id="KW-0560">Oxidoreductase</keyword>
<dbReference type="InterPro" id="IPR013149">
    <property type="entry name" value="ADH-like_C"/>
</dbReference>
<dbReference type="PRINTS" id="PR00081">
    <property type="entry name" value="GDHRDH"/>
</dbReference>
<dbReference type="Pfam" id="PF08240">
    <property type="entry name" value="ADH_N"/>
    <property type="match status" value="1"/>
</dbReference>
<keyword evidence="1" id="KW-0521">NADP</keyword>
<accession>A4FQK5</accession>
<dbReference type="STRING" id="405948.SACE_7172"/>
<organism evidence="4 5">
    <name type="scientific">Saccharopolyspora erythraea (strain ATCC 11635 / DSM 40517 / JCM 4748 / NBRC 13426 / NCIMB 8594 / NRRL 2338)</name>
    <dbReference type="NCBI Taxonomy" id="405948"/>
    <lineage>
        <taxon>Bacteria</taxon>
        <taxon>Bacillati</taxon>
        <taxon>Actinomycetota</taxon>
        <taxon>Actinomycetes</taxon>
        <taxon>Pseudonocardiales</taxon>
        <taxon>Pseudonocardiaceae</taxon>
        <taxon>Saccharopolyspora</taxon>
    </lineage>
</organism>
<dbReference type="AlphaFoldDB" id="A4FQK5"/>
<dbReference type="Gene3D" id="3.90.180.10">
    <property type="entry name" value="Medium-chain alcohol dehydrogenases, catalytic domain"/>
    <property type="match status" value="1"/>
</dbReference>
<dbReference type="EMBL" id="AM420293">
    <property type="protein sequence ID" value="CAM06330.1"/>
    <property type="molecule type" value="Genomic_DNA"/>
</dbReference>
<proteinExistence type="predicted"/>
<dbReference type="Proteomes" id="UP000006728">
    <property type="component" value="Chromosome"/>
</dbReference>
<protein>
    <submittedName>
        <fullName evidence="4">Alcohol dehydrogenase, zinc-binding</fullName>
    </submittedName>
</protein>
<dbReference type="CDD" id="cd08270">
    <property type="entry name" value="MDR4"/>
    <property type="match status" value="1"/>
</dbReference>
<dbReference type="InterPro" id="IPR013154">
    <property type="entry name" value="ADH-like_N"/>
</dbReference>
<evidence type="ECO:0000313" key="5">
    <source>
        <dbReference type="Proteomes" id="UP000006728"/>
    </source>
</evidence>
<dbReference type="HOGENOM" id="CLU_026673_3_3_11"/>
<dbReference type="PANTHER" id="PTHR48106:SF13">
    <property type="entry name" value="QUINONE OXIDOREDUCTASE-RELATED"/>
    <property type="match status" value="1"/>
</dbReference>
<gene>
    <name evidence="4" type="ordered locus">SACE_7172</name>
</gene>
<evidence type="ECO:0000259" key="3">
    <source>
        <dbReference type="SMART" id="SM00829"/>
    </source>
</evidence>
<dbReference type="GO" id="GO:0035925">
    <property type="term" value="F:mRNA 3'-UTR AU-rich region binding"/>
    <property type="evidence" value="ECO:0007669"/>
    <property type="project" value="TreeGrafter"/>
</dbReference>
<evidence type="ECO:0000313" key="4">
    <source>
        <dbReference type="EMBL" id="CAM06330.1"/>
    </source>
</evidence>
<evidence type="ECO:0000256" key="1">
    <source>
        <dbReference type="ARBA" id="ARBA00022857"/>
    </source>
</evidence>
<dbReference type="GO" id="GO:0003960">
    <property type="term" value="F:quinone reductase (NADPH) activity"/>
    <property type="evidence" value="ECO:0007669"/>
    <property type="project" value="TreeGrafter"/>
</dbReference>
<dbReference type="GO" id="GO:0005829">
    <property type="term" value="C:cytosol"/>
    <property type="evidence" value="ECO:0007669"/>
    <property type="project" value="TreeGrafter"/>
</dbReference>
<dbReference type="KEGG" id="sen:SACE_7172"/>
<keyword evidence="5" id="KW-1185">Reference proteome</keyword>
<dbReference type="InterPro" id="IPR036291">
    <property type="entry name" value="NAD(P)-bd_dom_sf"/>
</dbReference>
<sequence>MVHRPITAREVVMRALLITPGTASGLSLGDTLDPVPAANEVLVDVEHVSLNYGEIGFARAPEAERGAVHGWDAAGVVARAAADGSGPAVGSRVVTFGGGGAWAQLRAVPVGELAVVPDDVSLAVASAVPVAGVTALRALRRSGPLLGRRVLVTGASGGVGRFAVQLAARGGAHVVAVSGRGAGLAELGAHEVVSSLDDVGPLDVVIDNVGGPQLVRAWELLEPGGVVQSIGWTSGEPAVFQPYSTVGPAKSLTAFQMGSDLSADLEYLTSLIAAGALTVDIGWRGSWLRYDEAAEALLGREVTGKAVLDVE</sequence>
<dbReference type="InterPro" id="IPR011032">
    <property type="entry name" value="GroES-like_sf"/>
</dbReference>
<reference evidence="4 5" key="1">
    <citation type="journal article" date="2007" name="Nat. Biotechnol.">
        <title>Complete genome sequence of the erythromycin-producing bacterium Saccharopolyspora erythraea NRRL23338.</title>
        <authorList>
            <person name="Oliynyk M."/>
            <person name="Samborskyy M."/>
            <person name="Lester J.B."/>
            <person name="Mironenko T."/>
            <person name="Scott N."/>
            <person name="Dickens S."/>
            <person name="Haydock S.F."/>
            <person name="Leadlay P.F."/>
        </authorList>
    </citation>
    <scope>NUCLEOTIDE SEQUENCE [LARGE SCALE GENOMIC DNA]</scope>
    <source>
        <strain evidence="5">ATCC 11635 / DSM 40517 / JCM 4748 / NBRC 13426 / NCIMB 8594 / NRRL 2338</strain>
    </source>
</reference>
<feature type="domain" description="Enoyl reductase (ER)" evidence="3">
    <location>
        <begin position="21"/>
        <end position="308"/>
    </location>
</feature>
<dbReference type="Gene3D" id="3.40.50.720">
    <property type="entry name" value="NAD(P)-binding Rossmann-like Domain"/>
    <property type="match status" value="1"/>
</dbReference>
<dbReference type="SMART" id="SM00829">
    <property type="entry name" value="PKS_ER"/>
    <property type="match status" value="1"/>
</dbReference>
<dbReference type="Pfam" id="PF00107">
    <property type="entry name" value="ADH_zinc_N"/>
    <property type="match status" value="1"/>
</dbReference>
<dbReference type="SUPFAM" id="SSF50129">
    <property type="entry name" value="GroES-like"/>
    <property type="match status" value="1"/>
</dbReference>
<dbReference type="PANTHER" id="PTHR48106">
    <property type="entry name" value="QUINONE OXIDOREDUCTASE PIG3-RELATED"/>
    <property type="match status" value="1"/>
</dbReference>